<feature type="domain" description="Erythromycin biosynthesis protein CIII-like N-terminal" evidence="5">
    <location>
        <begin position="23"/>
        <end position="203"/>
    </location>
</feature>
<dbReference type="InterPro" id="IPR050426">
    <property type="entry name" value="Glycosyltransferase_28"/>
</dbReference>
<dbReference type="InterPro" id="IPR010610">
    <property type="entry name" value="EryCIII-like_C"/>
</dbReference>
<reference evidence="6 7" key="1">
    <citation type="submission" date="2017-12" db="EMBL/GenBank/DDBJ databases">
        <title>Sequencing the genomes of 1000 Actinobacteria strains.</title>
        <authorList>
            <person name="Klenk H.-P."/>
        </authorList>
    </citation>
    <scope>NUCLEOTIDE SEQUENCE [LARGE SCALE GENOMIC DNA]</scope>
    <source>
        <strain evidence="6 7">DSM 45165</strain>
    </source>
</reference>
<dbReference type="RefSeq" id="WP_101435865.1">
    <property type="nucleotide sequence ID" value="NZ_PJMY01000003.1"/>
</dbReference>
<dbReference type="Pfam" id="PF06722">
    <property type="entry name" value="EryCIII-like_C"/>
    <property type="match status" value="1"/>
</dbReference>
<keyword evidence="2" id="KW-0328">Glycosyltransferase</keyword>
<evidence type="ECO:0000259" key="4">
    <source>
        <dbReference type="Pfam" id="PF06722"/>
    </source>
</evidence>
<dbReference type="Proteomes" id="UP000233750">
    <property type="component" value="Unassembled WGS sequence"/>
</dbReference>
<dbReference type="InterPro" id="IPR002213">
    <property type="entry name" value="UDP_glucos_trans"/>
</dbReference>
<evidence type="ECO:0000313" key="7">
    <source>
        <dbReference type="Proteomes" id="UP000233750"/>
    </source>
</evidence>
<dbReference type="GO" id="GO:0008194">
    <property type="term" value="F:UDP-glycosyltransferase activity"/>
    <property type="evidence" value="ECO:0007669"/>
    <property type="project" value="InterPro"/>
</dbReference>
<dbReference type="AlphaFoldDB" id="A0A2N3WDE5"/>
<proteinExistence type="inferred from homology"/>
<sequence>MRILFTSLASYGHVYPLLPLAVAARDAGHEVVYATASEFHPTLEKAGLEPAAAGLTMQEAFGRLFAGDTRSRKEIPEGELNEAIGKAFGRLLPTQFMTDLAPVLAERKPDLVVYEMGNPGGAFAAGQAGIPAVGHGFGRVSSGGPMDRISEQIDAFAAEAGLTGSSRLFWGHPFVDICPPSVQAPEFVAGARRVPLRPVGWSEPGDLPSGIEGRDRGRPLVYLTLGTTPASQAHLLTSALQGLASLDADVLVATGPAVDVAALGEVPSNVRLEAWVPQSELLPHVDLVVHHGGSGTTLGAFGAAVPQLVLPQGADQFTNADAVVGAGAGAKLLGDELTADAVRETAGQLLADGAVADAVRELAAEVAAMPSPEEVAAQLPQYCSGRGS</sequence>
<dbReference type="OrthoDB" id="5488434at2"/>
<dbReference type="SUPFAM" id="SSF53756">
    <property type="entry name" value="UDP-Glycosyltransferase/glycogen phosphorylase"/>
    <property type="match status" value="1"/>
</dbReference>
<dbReference type="PANTHER" id="PTHR48050:SF13">
    <property type="entry name" value="STEROL 3-BETA-GLUCOSYLTRANSFERASE UGT80A2"/>
    <property type="match status" value="1"/>
</dbReference>
<dbReference type="CDD" id="cd03784">
    <property type="entry name" value="GT1_Gtf-like"/>
    <property type="match status" value="1"/>
</dbReference>
<dbReference type="GO" id="GO:0016758">
    <property type="term" value="F:hexosyltransferase activity"/>
    <property type="evidence" value="ECO:0007669"/>
    <property type="project" value="UniProtKB-ARBA"/>
</dbReference>
<dbReference type="EMBL" id="PJMY01000003">
    <property type="protein sequence ID" value="PKV91900.1"/>
    <property type="molecule type" value="Genomic_DNA"/>
</dbReference>
<evidence type="ECO:0000313" key="6">
    <source>
        <dbReference type="EMBL" id="PKV91900.1"/>
    </source>
</evidence>
<comment type="similarity">
    <text evidence="1">Belongs to the glycosyltransferase 28 family.</text>
</comment>
<organism evidence="6 7">
    <name type="scientific">Amycolatopsis echigonensis</name>
    <dbReference type="NCBI Taxonomy" id="2576905"/>
    <lineage>
        <taxon>Bacteria</taxon>
        <taxon>Bacillati</taxon>
        <taxon>Actinomycetota</taxon>
        <taxon>Actinomycetes</taxon>
        <taxon>Pseudonocardiales</taxon>
        <taxon>Pseudonocardiaceae</taxon>
        <taxon>Amycolatopsis</taxon>
    </lineage>
</organism>
<evidence type="ECO:0000256" key="1">
    <source>
        <dbReference type="ARBA" id="ARBA00006962"/>
    </source>
</evidence>
<dbReference type="Gene3D" id="3.40.50.2000">
    <property type="entry name" value="Glycogen Phosphorylase B"/>
    <property type="match status" value="2"/>
</dbReference>
<dbReference type="PANTHER" id="PTHR48050">
    <property type="entry name" value="STEROL 3-BETA-GLUCOSYLTRANSFERASE"/>
    <property type="match status" value="1"/>
</dbReference>
<evidence type="ECO:0000256" key="3">
    <source>
        <dbReference type="ARBA" id="ARBA00022679"/>
    </source>
</evidence>
<dbReference type="Pfam" id="PF21036">
    <property type="entry name" value="EryCIII-like_N"/>
    <property type="match status" value="1"/>
</dbReference>
<comment type="caution">
    <text evidence="6">The sequence shown here is derived from an EMBL/GenBank/DDBJ whole genome shotgun (WGS) entry which is preliminary data.</text>
</comment>
<keyword evidence="7" id="KW-1185">Reference proteome</keyword>
<evidence type="ECO:0000256" key="2">
    <source>
        <dbReference type="ARBA" id="ARBA00022676"/>
    </source>
</evidence>
<dbReference type="InterPro" id="IPR048284">
    <property type="entry name" value="EryCIII-like_N"/>
</dbReference>
<protein>
    <submittedName>
        <fullName evidence="6">MGT family glycosyltransferase</fullName>
    </submittedName>
</protein>
<accession>A0A2N3WDE5</accession>
<feature type="domain" description="Erythromycin biosynthesis protein CIII-like C-terminal" evidence="4">
    <location>
        <begin position="240"/>
        <end position="379"/>
    </location>
</feature>
<name>A0A2N3WDE5_9PSEU</name>
<evidence type="ECO:0000259" key="5">
    <source>
        <dbReference type="Pfam" id="PF21036"/>
    </source>
</evidence>
<gene>
    <name evidence="6" type="ORF">ATK30_2687</name>
</gene>
<keyword evidence="3" id="KW-0808">Transferase</keyword>
<dbReference type="GO" id="GO:0017000">
    <property type="term" value="P:antibiotic biosynthetic process"/>
    <property type="evidence" value="ECO:0007669"/>
    <property type="project" value="UniProtKB-ARBA"/>
</dbReference>
<dbReference type="FunFam" id="3.40.50.2000:FF:000072">
    <property type="entry name" value="Glycosyl transferase"/>
    <property type="match status" value="1"/>
</dbReference>